<dbReference type="Proteomes" id="UP000295621">
    <property type="component" value="Unassembled WGS sequence"/>
</dbReference>
<keyword evidence="2" id="KW-0472">Membrane</keyword>
<dbReference type="Pfam" id="PF09534">
    <property type="entry name" value="Trp_oprn_chp"/>
    <property type="match status" value="1"/>
</dbReference>
<dbReference type="AlphaFoldDB" id="A0A4R4RL15"/>
<feature type="transmembrane region" description="Helical" evidence="2">
    <location>
        <begin position="154"/>
        <end position="175"/>
    </location>
</feature>
<evidence type="ECO:0000313" key="3">
    <source>
        <dbReference type="EMBL" id="TDC50094.1"/>
    </source>
</evidence>
<dbReference type="OrthoDB" id="3712369at2"/>
<protein>
    <submittedName>
        <fullName evidence="3">TIGR02234 family membrane protein</fullName>
    </submittedName>
</protein>
<dbReference type="EMBL" id="SMKL01000034">
    <property type="protein sequence ID" value="TDC50094.1"/>
    <property type="molecule type" value="Genomic_DNA"/>
</dbReference>
<evidence type="ECO:0000313" key="4">
    <source>
        <dbReference type="Proteomes" id="UP000295621"/>
    </source>
</evidence>
<sequence length="221" mass="22144">MDGVAQQGRRGAAGHRRRRDHAAGAVSPAARREYLGALVLLAAGGVLGLVAASRPWGRAELSSSLSVTSTTVSGSDLVPLAPAVALVALAAVVAVPAVRRLGRRVVGAALALLGAAQAALAALTLPDLAGRVRDWLESSPDGLGSAEEITTSPAWAVAVVVAGLLVTAAGALVAVRGPGWPAMGARYERPAGHARAEGAAKPAEGNRATWDALDRGDDPTT</sequence>
<feature type="transmembrane region" description="Helical" evidence="2">
    <location>
        <begin position="77"/>
        <end position="98"/>
    </location>
</feature>
<feature type="compositionally biased region" description="Low complexity" evidence="1">
    <location>
        <begin position="1"/>
        <end position="10"/>
    </location>
</feature>
<reference evidence="3 4" key="1">
    <citation type="submission" date="2019-02" db="EMBL/GenBank/DDBJ databases">
        <title>Draft genome sequences of novel Actinobacteria.</title>
        <authorList>
            <person name="Sahin N."/>
            <person name="Ay H."/>
            <person name="Saygin H."/>
        </authorList>
    </citation>
    <scope>NUCLEOTIDE SEQUENCE [LARGE SCALE GENOMIC DNA]</scope>
    <source>
        <strain evidence="3 4">KC603</strain>
    </source>
</reference>
<feature type="region of interest" description="Disordered" evidence="1">
    <location>
        <begin position="1"/>
        <end position="25"/>
    </location>
</feature>
<comment type="caution">
    <text evidence="3">The sequence shown here is derived from an EMBL/GenBank/DDBJ whole genome shotgun (WGS) entry which is preliminary data.</text>
</comment>
<evidence type="ECO:0000256" key="2">
    <source>
        <dbReference type="SAM" id="Phobius"/>
    </source>
</evidence>
<feature type="compositionally biased region" description="Basic and acidic residues" evidence="1">
    <location>
        <begin position="212"/>
        <end position="221"/>
    </location>
</feature>
<proteinExistence type="predicted"/>
<organism evidence="3 4">
    <name type="scientific">Jiangella ureilytica</name>
    <dbReference type="NCBI Taxonomy" id="2530374"/>
    <lineage>
        <taxon>Bacteria</taxon>
        <taxon>Bacillati</taxon>
        <taxon>Actinomycetota</taxon>
        <taxon>Actinomycetes</taxon>
        <taxon>Jiangellales</taxon>
        <taxon>Jiangellaceae</taxon>
        <taxon>Jiangella</taxon>
    </lineage>
</organism>
<name>A0A4R4RL15_9ACTN</name>
<keyword evidence="4" id="KW-1185">Reference proteome</keyword>
<gene>
    <name evidence="3" type="ORF">E1212_16075</name>
</gene>
<feature type="transmembrane region" description="Helical" evidence="2">
    <location>
        <begin position="34"/>
        <end position="57"/>
    </location>
</feature>
<keyword evidence="2" id="KW-0812">Transmembrane</keyword>
<feature type="transmembrane region" description="Helical" evidence="2">
    <location>
        <begin position="105"/>
        <end position="125"/>
    </location>
</feature>
<keyword evidence="2" id="KW-1133">Transmembrane helix</keyword>
<accession>A0A4R4RL15</accession>
<feature type="region of interest" description="Disordered" evidence="1">
    <location>
        <begin position="192"/>
        <end position="221"/>
    </location>
</feature>
<dbReference type="InterPro" id="IPR019051">
    <property type="entry name" value="Trp_biosyn_TM_oprn/chp"/>
</dbReference>
<evidence type="ECO:0000256" key="1">
    <source>
        <dbReference type="SAM" id="MobiDB-lite"/>
    </source>
</evidence>